<comment type="caution">
    <text evidence="2">The sequence shown here is derived from an EMBL/GenBank/DDBJ whole genome shotgun (WGS) entry which is preliminary data.</text>
</comment>
<proteinExistence type="predicted"/>
<accession>A0AAD5WN23</accession>
<sequence length="275" mass="30651">MDTTKHGEQIAACVESLRTLGGLQFPAHQQPTAAMINALLTTECGLQALKSDRPTMKVKFRLVIVFRLLHFAATNLPGPVIWEAVLGSEPSATPERDEEGIRKLVDALCHARDAYLGHVEVGTTAGPKIINQPEENVDKLGKTLLRDIDRYQAAAKGGSTSKNLLWTAEEFNHVWPVVLGEKKLGAAYMPYATFVKALHTRRETAYHKPKAIHQAALPRHDNTLKRKRDDDEKTETSVDMGGKEPVLRPFANFPRRTRSRRTRTRHVAGKAGVRR</sequence>
<reference evidence="2" key="1">
    <citation type="submission" date="2022-07" db="EMBL/GenBank/DDBJ databases">
        <title>Draft genome sequence of Zalerion maritima ATCC 34329, a (micro)plastics degrading marine fungus.</title>
        <authorList>
            <person name="Paco A."/>
            <person name="Goncalves M.F.M."/>
            <person name="Rocha-Santos T.A.P."/>
            <person name="Alves A."/>
        </authorList>
    </citation>
    <scope>NUCLEOTIDE SEQUENCE</scope>
    <source>
        <strain evidence="2">ATCC 34329</strain>
    </source>
</reference>
<evidence type="ECO:0000256" key="1">
    <source>
        <dbReference type="SAM" id="MobiDB-lite"/>
    </source>
</evidence>
<organism evidence="2 3">
    <name type="scientific">Zalerion maritima</name>
    <dbReference type="NCBI Taxonomy" id="339359"/>
    <lineage>
        <taxon>Eukaryota</taxon>
        <taxon>Fungi</taxon>
        <taxon>Dikarya</taxon>
        <taxon>Ascomycota</taxon>
        <taxon>Pezizomycotina</taxon>
        <taxon>Sordariomycetes</taxon>
        <taxon>Lulworthiomycetidae</taxon>
        <taxon>Lulworthiales</taxon>
        <taxon>Lulworthiaceae</taxon>
        <taxon>Zalerion</taxon>
    </lineage>
</organism>
<gene>
    <name evidence="2" type="ORF">MKZ38_007883</name>
</gene>
<feature type="compositionally biased region" description="Basic and acidic residues" evidence="1">
    <location>
        <begin position="219"/>
        <end position="246"/>
    </location>
</feature>
<dbReference type="AlphaFoldDB" id="A0AAD5WN23"/>
<name>A0AAD5WN23_9PEZI</name>
<dbReference type="EMBL" id="JAKWBI020000520">
    <property type="protein sequence ID" value="KAJ2894181.1"/>
    <property type="molecule type" value="Genomic_DNA"/>
</dbReference>
<evidence type="ECO:0000313" key="3">
    <source>
        <dbReference type="Proteomes" id="UP001201980"/>
    </source>
</evidence>
<feature type="region of interest" description="Disordered" evidence="1">
    <location>
        <begin position="219"/>
        <end position="275"/>
    </location>
</feature>
<protein>
    <submittedName>
        <fullName evidence="2">Uncharacterized protein</fullName>
    </submittedName>
</protein>
<dbReference type="Proteomes" id="UP001201980">
    <property type="component" value="Unassembled WGS sequence"/>
</dbReference>
<keyword evidence="3" id="KW-1185">Reference proteome</keyword>
<feature type="compositionally biased region" description="Basic residues" evidence="1">
    <location>
        <begin position="255"/>
        <end position="275"/>
    </location>
</feature>
<evidence type="ECO:0000313" key="2">
    <source>
        <dbReference type="EMBL" id="KAJ2894181.1"/>
    </source>
</evidence>